<dbReference type="AlphaFoldDB" id="A0A9X2J2Q0"/>
<sequence>MRTTILAGLAATTALVAAPAAAQDMDDVEITVECVSERVCVLFGQGGNIALQHGEDGNILVDDQFAPLTPKILAAVASVNDAPVEFVVNTHYHGDHTGGNENLADEGALVLAHDNVRKRIAERIGQDMGHGALPVLTFESGVDLEWNGEIIGIDHVHHAHTDGDSHVYFMGSKVVHMGDTYFHEVTWPYIDLGAGGSIEGLIASAKTVLSRVDSEWTIIPGHGPVASFAELRAYHDMLLDLRDGVKAGIDAGESLEQVQARGLTDAYEVSEGFISADKFIEAVYKSLTGETDYSPR</sequence>
<dbReference type="SMART" id="SM00849">
    <property type="entry name" value="Lactamase_B"/>
    <property type="match status" value="1"/>
</dbReference>
<dbReference type="GO" id="GO:0017001">
    <property type="term" value="P:antibiotic catabolic process"/>
    <property type="evidence" value="ECO:0007669"/>
    <property type="project" value="UniProtKB-ARBA"/>
</dbReference>
<evidence type="ECO:0000313" key="5">
    <source>
        <dbReference type="Proteomes" id="UP001155128"/>
    </source>
</evidence>
<dbReference type="PANTHER" id="PTHR42951:SF4">
    <property type="entry name" value="ACYL-COENZYME A THIOESTERASE MBLAC2"/>
    <property type="match status" value="1"/>
</dbReference>
<dbReference type="Gene3D" id="3.60.15.10">
    <property type="entry name" value="Ribonuclease Z/Hydroxyacylglutathione hydrolase-like"/>
    <property type="match status" value="1"/>
</dbReference>
<dbReference type="EMBL" id="JAMSHT010000001">
    <property type="protein sequence ID" value="MCM8557260.1"/>
    <property type="molecule type" value="Genomic_DNA"/>
</dbReference>
<keyword evidence="5" id="KW-1185">Reference proteome</keyword>
<dbReference type="InterPro" id="IPR050855">
    <property type="entry name" value="NDM-1-like"/>
</dbReference>
<dbReference type="Pfam" id="PF00753">
    <property type="entry name" value="Lactamase_B"/>
    <property type="match status" value="1"/>
</dbReference>
<dbReference type="InterPro" id="IPR001279">
    <property type="entry name" value="Metallo-B-lactamas"/>
</dbReference>
<dbReference type="CDD" id="cd16282">
    <property type="entry name" value="metallo-hydrolase-like_MBL-fold"/>
    <property type="match status" value="1"/>
</dbReference>
<feature type="domain" description="Metallo-beta-lactamase" evidence="3">
    <location>
        <begin position="46"/>
        <end position="222"/>
    </location>
</feature>
<keyword evidence="2" id="KW-0732">Signal</keyword>
<dbReference type="RefSeq" id="WP_252113181.1">
    <property type="nucleotide sequence ID" value="NZ_JAMSHT010000001.1"/>
</dbReference>
<organism evidence="4 5">
    <name type="scientific">Sphingomicrobium sediminis</name>
    <dbReference type="NCBI Taxonomy" id="2950949"/>
    <lineage>
        <taxon>Bacteria</taxon>
        <taxon>Pseudomonadati</taxon>
        <taxon>Pseudomonadota</taxon>
        <taxon>Alphaproteobacteria</taxon>
        <taxon>Sphingomonadales</taxon>
        <taxon>Sphingomonadaceae</taxon>
        <taxon>Sphingomicrobium</taxon>
    </lineage>
</organism>
<name>A0A9X2J2Q0_9SPHN</name>
<evidence type="ECO:0000256" key="1">
    <source>
        <dbReference type="ARBA" id="ARBA00005250"/>
    </source>
</evidence>
<gene>
    <name evidence="4" type="ORF">NDO55_05430</name>
</gene>
<dbReference type="Proteomes" id="UP001155128">
    <property type="component" value="Unassembled WGS sequence"/>
</dbReference>
<evidence type="ECO:0000256" key="2">
    <source>
        <dbReference type="SAM" id="SignalP"/>
    </source>
</evidence>
<evidence type="ECO:0000313" key="4">
    <source>
        <dbReference type="EMBL" id="MCM8557260.1"/>
    </source>
</evidence>
<reference evidence="4" key="1">
    <citation type="submission" date="2022-06" db="EMBL/GenBank/DDBJ databases">
        <title>Sphingomicrobium sedimins sp. nov., a marine bacterium isolated from tidal flat.</title>
        <authorList>
            <person name="Kim C.-H."/>
            <person name="Yoo Y."/>
            <person name="Kim J.-J."/>
        </authorList>
    </citation>
    <scope>NUCLEOTIDE SEQUENCE</scope>
    <source>
        <strain evidence="4">GRR-S6-50</strain>
    </source>
</reference>
<comment type="similarity">
    <text evidence="1">Belongs to the metallo-beta-lactamase superfamily. Class-B beta-lactamase family.</text>
</comment>
<accession>A0A9X2J2Q0</accession>
<evidence type="ECO:0000259" key="3">
    <source>
        <dbReference type="SMART" id="SM00849"/>
    </source>
</evidence>
<protein>
    <submittedName>
        <fullName evidence="4">MBL fold metallo-hydrolase</fullName>
    </submittedName>
</protein>
<dbReference type="SUPFAM" id="SSF56281">
    <property type="entry name" value="Metallo-hydrolase/oxidoreductase"/>
    <property type="match status" value="1"/>
</dbReference>
<dbReference type="PANTHER" id="PTHR42951">
    <property type="entry name" value="METALLO-BETA-LACTAMASE DOMAIN-CONTAINING"/>
    <property type="match status" value="1"/>
</dbReference>
<comment type="caution">
    <text evidence="4">The sequence shown here is derived from an EMBL/GenBank/DDBJ whole genome shotgun (WGS) entry which is preliminary data.</text>
</comment>
<feature type="chain" id="PRO_5040862425" evidence="2">
    <location>
        <begin position="23"/>
        <end position="296"/>
    </location>
</feature>
<proteinExistence type="inferred from homology"/>
<dbReference type="InterPro" id="IPR036866">
    <property type="entry name" value="RibonucZ/Hydroxyglut_hydro"/>
</dbReference>
<feature type="signal peptide" evidence="2">
    <location>
        <begin position="1"/>
        <end position="22"/>
    </location>
</feature>